<comment type="similarity">
    <text evidence="1 4">Belongs to the UDP-glycosyltransferase family.</text>
</comment>
<feature type="transmembrane region" description="Helical" evidence="5">
    <location>
        <begin position="487"/>
        <end position="506"/>
    </location>
</feature>
<keyword evidence="5" id="KW-0812">Transmembrane</keyword>
<keyword evidence="5" id="KW-0472">Membrane</keyword>
<proteinExistence type="inferred from homology"/>
<dbReference type="InterPro" id="IPR035595">
    <property type="entry name" value="UDP_glycos_trans_CS"/>
</dbReference>
<dbReference type="OMA" id="YSRDYSI"/>
<name>A0A336MSB5_CULSO</name>
<evidence type="ECO:0000256" key="2">
    <source>
        <dbReference type="ARBA" id="ARBA00022676"/>
    </source>
</evidence>
<dbReference type="PANTHER" id="PTHR48043">
    <property type="entry name" value="EG:EG0003.4 PROTEIN-RELATED"/>
    <property type="match status" value="1"/>
</dbReference>
<dbReference type="Pfam" id="PF00201">
    <property type="entry name" value="UDPGT"/>
    <property type="match status" value="1"/>
</dbReference>
<keyword evidence="5" id="KW-1133">Transmembrane helix</keyword>
<protein>
    <recommendedName>
        <fullName evidence="5">UDP-glucuronosyltransferase</fullName>
        <ecNumber evidence="5">2.4.1.17</ecNumber>
    </recommendedName>
</protein>
<dbReference type="PROSITE" id="PS00375">
    <property type="entry name" value="UDPGT"/>
    <property type="match status" value="1"/>
</dbReference>
<evidence type="ECO:0000256" key="3">
    <source>
        <dbReference type="ARBA" id="ARBA00022679"/>
    </source>
</evidence>
<comment type="catalytic activity">
    <reaction evidence="5">
        <text>glucuronate acceptor + UDP-alpha-D-glucuronate = acceptor beta-D-glucuronoside + UDP + H(+)</text>
        <dbReference type="Rhea" id="RHEA:21032"/>
        <dbReference type="ChEBI" id="CHEBI:15378"/>
        <dbReference type="ChEBI" id="CHEBI:58052"/>
        <dbReference type="ChEBI" id="CHEBI:58223"/>
        <dbReference type="ChEBI" id="CHEBI:132367"/>
        <dbReference type="ChEBI" id="CHEBI:132368"/>
        <dbReference type="EC" id="2.4.1.17"/>
    </reaction>
</comment>
<dbReference type="SUPFAM" id="SSF53756">
    <property type="entry name" value="UDP-Glycosyltransferase/glycogen phosphorylase"/>
    <property type="match status" value="1"/>
</dbReference>
<keyword evidence="3 4" id="KW-0808">Transferase</keyword>
<dbReference type="InterPro" id="IPR002213">
    <property type="entry name" value="UDP_glucos_trans"/>
</dbReference>
<sequence>MCANLKQISFVAFLMQLRNLILIILFICETTLSYRILGICPTPAKSHQMFFHTIMGALADNGHELVLLTTDPFETNNPNITQIDWSESYQSDFANTNWKEMDSLKVIKLGLHDAPGILDDSLSHLDVVSLIKNYQNEHFDAVIAEYIGNTPMYAFAELFNAPLIGFNSLEIDAYQHEIVGNAMHPVLHSPNMFGYYSGDTLFKRVCNTLWYLIGKVLYKVFDTMFNNLIHKHFGARIKSNSVELTKSVDLLLTSSSPFLGFTRPTVAFTVPIPFLHIKPRLQPLPEKLNKFLNAAHDGAIYFSFGTMVKLNNNKDEMISKFLNAFKDMPYKVLMKNNLILNSNDTNKIMTSNWFPQQEVLAHKNIKLFITQGGLPSIQESVYYGIPLIVVPFLADQFDNAAIVEEKGIGKAINAKDLSVATIKKTIKELIQNPKYKQNVLNLSQVVKDEQVSPRAKAVWWIEFTIRNRNMMKHLKYKGVELSFVQTYFIDVILVFLIIFLVLIFITKKLLKSIKEKIGIIKISIKWKRA</sequence>
<dbReference type="PANTHER" id="PTHR48043:SF145">
    <property type="entry name" value="FI06409P-RELATED"/>
    <property type="match status" value="1"/>
</dbReference>
<accession>A0A336MSB5</accession>
<dbReference type="GO" id="GO:0016020">
    <property type="term" value="C:membrane"/>
    <property type="evidence" value="ECO:0007669"/>
    <property type="project" value="UniProtKB-SubCell"/>
</dbReference>
<dbReference type="EMBL" id="UFQT01002081">
    <property type="protein sequence ID" value="SSX32595.1"/>
    <property type="molecule type" value="Genomic_DNA"/>
</dbReference>
<dbReference type="GO" id="GO:0015020">
    <property type="term" value="F:glucuronosyltransferase activity"/>
    <property type="evidence" value="ECO:0007669"/>
    <property type="project" value="UniProtKB-EC"/>
</dbReference>
<dbReference type="AlphaFoldDB" id="A0A336MSB5"/>
<dbReference type="EC" id="2.4.1.17" evidence="5"/>
<dbReference type="InterPro" id="IPR050271">
    <property type="entry name" value="UDP-glycosyltransferase"/>
</dbReference>
<evidence type="ECO:0000256" key="4">
    <source>
        <dbReference type="RuleBase" id="RU003718"/>
    </source>
</evidence>
<dbReference type="CDD" id="cd03784">
    <property type="entry name" value="GT1_Gtf-like"/>
    <property type="match status" value="1"/>
</dbReference>
<comment type="caution">
    <text evidence="5">Lacks conserved residue(s) required for the propagation of feature annotation.</text>
</comment>
<evidence type="ECO:0000256" key="1">
    <source>
        <dbReference type="ARBA" id="ARBA00009995"/>
    </source>
</evidence>
<dbReference type="VEuPathDB" id="VectorBase:CSON005185"/>
<keyword evidence="2 4" id="KW-0328">Glycosyltransferase</keyword>
<gene>
    <name evidence="6" type="primary">CSON005185</name>
</gene>
<feature type="transmembrane region" description="Helical" evidence="5">
    <location>
        <begin position="20"/>
        <end position="37"/>
    </location>
</feature>
<comment type="subcellular location">
    <subcellularLocation>
        <location evidence="5">Membrane</location>
        <topology evidence="5">Single-pass membrane protein</topology>
    </subcellularLocation>
</comment>
<evidence type="ECO:0000313" key="6">
    <source>
        <dbReference type="EMBL" id="SSX32595.1"/>
    </source>
</evidence>
<dbReference type="Gene3D" id="3.40.50.2000">
    <property type="entry name" value="Glycogen Phosphorylase B"/>
    <property type="match status" value="1"/>
</dbReference>
<organism evidence="6">
    <name type="scientific">Culicoides sonorensis</name>
    <name type="common">Biting midge</name>
    <dbReference type="NCBI Taxonomy" id="179676"/>
    <lineage>
        <taxon>Eukaryota</taxon>
        <taxon>Metazoa</taxon>
        <taxon>Ecdysozoa</taxon>
        <taxon>Arthropoda</taxon>
        <taxon>Hexapoda</taxon>
        <taxon>Insecta</taxon>
        <taxon>Pterygota</taxon>
        <taxon>Neoptera</taxon>
        <taxon>Endopterygota</taxon>
        <taxon>Diptera</taxon>
        <taxon>Nematocera</taxon>
        <taxon>Chironomoidea</taxon>
        <taxon>Ceratopogonidae</taxon>
        <taxon>Ceratopogoninae</taxon>
        <taxon>Culicoides</taxon>
        <taxon>Monoculicoides</taxon>
    </lineage>
</organism>
<dbReference type="FunFam" id="3.40.50.2000:FF:000021">
    <property type="entry name" value="UDP-glucuronosyltransferase"/>
    <property type="match status" value="1"/>
</dbReference>
<evidence type="ECO:0000256" key="5">
    <source>
        <dbReference type="RuleBase" id="RU362059"/>
    </source>
</evidence>
<reference evidence="6" key="1">
    <citation type="submission" date="2018-07" db="EMBL/GenBank/DDBJ databases">
        <authorList>
            <person name="Quirk P.G."/>
            <person name="Krulwich T.A."/>
        </authorList>
    </citation>
    <scope>NUCLEOTIDE SEQUENCE</scope>
</reference>